<dbReference type="SUPFAM" id="SSF51971">
    <property type="entry name" value="Nucleotide-binding domain"/>
    <property type="match status" value="2"/>
</dbReference>
<dbReference type="GO" id="GO:0046872">
    <property type="term" value="F:metal ion binding"/>
    <property type="evidence" value="ECO:0007669"/>
    <property type="project" value="UniProtKB-KW"/>
</dbReference>
<comment type="subunit">
    <text evidence="13">Heterotetramer of 2 PreA and 2 PreT subunits.</text>
</comment>
<organism evidence="16 17">
    <name type="scientific">Enterocloster bolteae (strain ATCC BAA-613 / DSM 15670 / CCUG 46953 / JCM 12243 / WAL 16351)</name>
    <name type="common">Clostridium bolteae</name>
    <dbReference type="NCBI Taxonomy" id="411902"/>
    <lineage>
        <taxon>Bacteria</taxon>
        <taxon>Bacillati</taxon>
        <taxon>Bacillota</taxon>
        <taxon>Clostridia</taxon>
        <taxon>Lachnospirales</taxon>
        <taxon>Lachnospiraceae</taxon>
        <taxon>Enterocloster</taxon>
    </lineage>
</organism>
<dbReference type="GO" id="GO:0051536">
    <property type="term" value="F:iron-sulfur cluster binding"/>
    <property type="evidence" value="ECO:0007669"/>
    <property type="project" value="UniProtKB-KW"/>
</dbReference>
<evidence type="ECO:0000256" key="10">
    <source>
        <dbReference type="ARBA" id="ARBA00047685"/>
    </source>
</evidence>
<dbReference type="NCBIfam" id="TIGR03315">
    <property type="entry name" value="Se_ygfK"/>
    <property type="match status" value="1"/>
</dbReference>
<evidence type="ECO:0000256" key="1">
    <source>
        <dbReference type="ARBA" id="ARBA00001917"/>
    </source>
</evidence>
<dbReference type="AlphaFoldDB" id="A8RRS5"/>
<evidence type="ECO:0000256" key="13">
    <source>
        <dbReference type="ARBA" id="ARBA00049714"/>
    </source>
</evidence>
<dbReference type="Gene3D" id="3.30.70.20">
    <property type="match status" value="1"/>
</dbReference>
<reference evidence="16 17" key="1">
    <citation type="submission" date="2007-08" db="EMBL/GenBank/DDBJ databases">
        <authorList>
            <person name="Fulton L."/>
            <person name="Clifton S."/>
            <person name="Fulton B."/>
            <person name="Xu J."/>
            <person name="Minx P."/>
            <person name="Pepin K.H."/>
            <person name="Johnson M."/>
            <person name="Thiruvilangam P."/>
            <person name="Bhonagiri V."/>
            <person name="Nash W.E."/>
            <person name="Mardis E.R."/>
            <person name="Wilson R.K."/>
        </authorList>
    </citation>
    <scope>NUCLEOTIDE SEQUENCE [LARGE SCALE GENOMIC DNA]</scope>
    <source>
        <strain evidence="17">ATCC BAA-613 / DSM 15670 / CCUG 46953 / JCM 12243 / WAL 16351</strain>
    </source>
</reference>
<dbReference type="InterPro" id="IPR036188">
    <property type="entry name" value="FAD/NAD-bd_sf"/>
</dbReference>
<dbReference type="eggNOG" id="COG0493">
    <property type="taxonomic scope" value="Bacteria"/>
</dbReference>
<dbReference type="InterPro" id="IPR009051">
    <property type="entry name" value="Helical_ferredxn"/>
</dbReference>
<dbReference type="EMBL" id="ABCC02000029">
    <property type="protein sequence ID" value="EDP16317.1"/>
    <property type="molecule type" value="Genomic_DNA"/>
</dbReference>
<keyword evidence="2" id="KW-0285">Flavoprotein</keyword>
<feature type="domain" description="4Fe-4S ferredoxin-type" evidence="15">
    <location>
        <begin position="913"/>
        <end position="941"/>
    </location>
</feature>
<evidence type="ECO:0000256" key="7">
    <source>
        <dbReference type="ARBA" id="ARBA00023014"/>
    </source>
</evidence>
<evidence type="ECO:0000259" key="15">
    <source>
        <dbReference type="PROSITE" id="PS51379"/>
    </source>
</evidence>
<evidence type="ECO:0000256" key="14">
    <source>
        <dbReference type="ARBA" id="ARBA00049728"/>
    </source>
</evidence>
<dbReference type="SUPFAM" id="SSF46548">
    <property type="entry name" value="alpha-helical ferredoxin"/>
    <property type="match status" value="1"/>
</dbReference>
<dbReference type="Pfam" id="PF07992">
    <property type="entry name" value="Pyr_redox_2"/>
    <property type="match status" value="1"/>
</dbReference>
<dbReference type="GO" id="GO:0004159">
    <property type="term" value="F:dihydropyrimidine dehydrogenase (NAD+) activity"/>
    <property type="evidence" value="ECO:0007669"/>
    <property type="project" value="UniProtKB-EC"/>
</dbReference>
<dbReference type="EC" id="1.3.1.1" evidence="14"/>
<dbReference type="Gene3D" id="3.50.50.60">
    <property type="entry name" value="FAD/NAD(P)-binding domain"/>
    <property type="match status" value="2"/>
</dbReference>
<dbReference type="PANTHER" id="PTHR43073">
    <property type="entry name" value="DIHYDROPYRIMIDINE DEHYDROGENASE [NADP(+)]"/>
    <property type="match status" value="1"/>
</dbReference>
<evidence type="ECO:0000256" key="9">
    <source>
        <dbReference type="ARBA" id="ARBA00032722"/>
    </source>
</evidence>
<dbReference type="SUPFAM" id="SSF54862">
    <property type="entry name" value="4Fe-4S ferredoxins"/>
    <property type="match status" value="1"/>
</dbReference>
<evidence type="ECO:0000256" key="5">
    <source>
        <dbReference type="ARBA" id="ARBA00023002"/>
    </source>
</evidence>
<comment type="function">
    <text evidence="12">Involved in pyrimidine base degradation. Catalyzes physiologically the reduction of uracil to 5,6-dihydrouracil (DHU) by using NADH as a specific cosubstrate. It also catalyzes the reverse reaction and the reduction of thymine to 5,6-dihydrothymine (DHT).</text>
</comment>
<evidence type="ECO:0000256" key="8">
    <source>
        <dbReference type="ARBA" id="ARBA00030119"/>
    </source>
</evidence>
<dbReference type="HOGENOM" id="CLU_014791_0_0_9"/>
<dbReference type="InterPro" id="IPR023753">
    <property type="entry name" value="FAD/NAD-binding_dom"/>
</dbReference>
<dbReference type="PROSITE" id="PS00198">
    <property type="entry name" value="4FE4S_FER_1"/>
    <property type="match status" value="1"/>
</dbReference>
<feature type="domain" description="4Fe-4S ferredoxin-type" evidence="15">
    <location>
        <begin position="873"/>
        <end position="907"/>
    </location>
</feature>
<dbReference type="Pfam" id="PF14691">
    <property type="entry name" value="Fer4_20"/>
    <property type="match status" value="1"/>
</dbReference>
<comment type="catalytic activity">
    <reaction evidence="11">
        <text>5,6-dihydrouracil + NAD(+) = uracil + NADH + H(+)</text>
        <dbReference type="Rhea" id="RHEA:20189"/>
        <dbReference type="ChEBI" id="CHEBI:15378"/>
        <dbReference type="ChEBI" id="CHEBI:15901"/>
        <dbReference type="ChEBI" id="CHEBI:17568"/>
        <dbReference type="ChEBI" id="CHEBI:57540"/>
        <dbReference type="ChEBI" id="CHEBI:57945"/>
        <dbReference type="EC" id="1.3.1.1"/>
    </reaction>
</comment>
<evidence type="ECO:0000313" key="17">
    <source>
        <dbReference type="Proteomes" id="UP000005396"/>
    </source>
</evidence>
<name>A8RRS5_ENTBW</name>
<comment type="caution">
    <text evidence="16">The sequence shown here is derived from an EMBL/GenBank/DDBJ whole genome shotgun (WGS) entry which is preliminary data.</text>
</comment>
<keyword evidence="5" id="KW-0560">Oxidoreductase</keyword>
<evidence type="ECO:0000256" key="12">
    <source>
        <dbReference type="ARBA" id="ARBA00049578"/>
    </source>
</evidence>
<comment type="cofactor">
    <cofactor evidence="1">
        <name>FMN</name>
        <dbReference type="ChEBI" id="CHEBI:58210"/>
    </cofactor>
</comment>
<reference evidence="16 17" key="2">
    <citation type="submission" date="2007-09" db="EMBL/GenBank/DDBJ databases">
        <title>Draft genome sequence of Clostridium bolteae (ATCC BAA-613).</title>
        <authorList>
            <person name="Sudarsanam P."/>
            <person name="Ley R."/>
            <person name="Guruge J."/>
            <person name="Turnbaugh P.J."/>
            <person name="Mahowald M."/>
            <person name="Liep D."/>
            <person name="Gordon J."/>
        </authorList>
    </citation>
    <scope>NUCLEOTIDE SEQUENCE [LARGE SCALE GENOMIC DNA]</scope>
    <source>
        <strain evidence="17">ATCC BAA-613 / DSM 15670 / CCUG 46953 / JCM 12243 / WAL 16351</strain>
    </source>
</reference>
<comment type="catalytic activity">
    <reaction evidence="10">
        <text>5,6-dihydrothymine + NAD(+) = thymine + NADH + H(+)</text>
        <dbReference type="Rhea" id="RHEA:28791"/>
        <dbReference type="ChEBI" id="CHEBI:15378"/>
        <dbReference type="ChEBI" id="CHEBI:17821"/>
        <dbReference type="ChEBI" id="CHEBI:27468"/>
        <dbReference type="ChEBI" id="CHEBI:57540"/>
        <dbReference type="ChEBI" id="CHEBI:57945"/>
        <dbReference type="EC" id="1.3.1.1"/>
    </reaction>
</comment>
<accession>A8RRS5</accession>
<dbReference type="Proteomes" id="UP000005396">
    <property type="component" value="Unassembled WGS sequence"/>
</dbReference>
<dbReference type="InterPro" id="IPR017701">
    <property type="entry name" value="Se_rdtase_YgfK"/>
</dbReference>
<dbReference type="PRINTS" id="PR00419">
    <property type="entry name" value="ADXRDTASE"/>
</dbReference>
<dbReference type="InterPro" id="IPR017896">
    <property type="entry name" value="4Fe4S_Fe-S-bd"/>
</dbReference>
<keyword evidence="6" id="KW-0408">Iron</keyword>
<evidence type="ECO:0000256" key="3">
    <source>
        <dbReference type="ARBA" id="ARBA00022643"/>
    </source>
</evidence>
<evidence type="ECO:0000313" key="16">
    <source>
        <dbReference type="EMBL" id="EDP16317.1"/>
    </source>
</evidence>
<keyword evidence="3" id="KW-0288">FMN</keyword>
<dbReference type="InterPro" id="IPR028261">
    <property type="entry name" value="DPD_II"/>
</dbReference>
<dbReference type="PROSITE" id="PS51379">
    <property type="entry name" value="4FE4S_FER_2"/>
    <property type="match status" value="2"/>
</dbReference>
<keyword evidence="4" id="KW-0479">Metal-binding</keyword>
<dbReference type="PaxDb" id="411902-CLOBOL_03080"/>
<evidence type="ECO:0000256" key="11">
    <source>
        <dbReference type="ARBA" id="ARBA00048792"/>
    </source>
</evidence>
<dbReference type="SUPFAM" id="SSF51395">
    <property type="entry name" value="FMN-linked oxidoreductases"/>
    <property type="match status" value="1"/>
</dbReference>
<evidence type="ECO:0000256" key="4">
    <source>
        <dbReference type="ARBA" id="ARBA00022723"/>
    </source>
</evidence>
<evidence type="ECO:0000256" key="6">
    <source>
        <dbReference type="ARBA" id="ARBA00023004"/>
    </source>
</evidence>
<proteinExistence type="predicted"/>
<dbReference type="eggNOG" id="COG1145">
    <property type="taxonomic scope" value="Bacteria"/>
</dbReference>
<keyword evidence="7" id="KW-0411">Iron-sulfur</keyword>
<dbReference type="InterPro" id="IPR017900">
    <property type="entry name" value="4Fe4S_Fe_S_CS"/>
</dbReference>
<dbReference type="Gene3D" id="1.10.1060.10">
    <property type="entry name" value="Alpha-helical ferredoxin"/>
    <property type="match status" value="1"/>
</dbReference>
<gene>
    <name evidence="16" type="ORF">CLOBOL_03080</name>
</gene>
<dbReference type="PANTHER" id="PTHR43073:SF2">
    <property type="entry name" value="DIHYDROPYRIMIDINE DEHYDROGENASE [NADP(+)]"/>
    <property type="match status" value="1"/>
</dbReference>
<evidence type="ECO:0000256" key="2">
    <source>
        <dbReference type="ARBA" id="ARBA00022630"/>
    </source>
</evidence>
<protein>
    <recommendedName>
        <fullName evidence="14">dihydrouracil dehydrogenase (NAD(+))</fullName>
        <ecNumber evidence="14">1.3.1.1</ecNumber>
    </recommendedName>
    <alternativeName>
        <fullName evidence="9">Dihydrothymine dehydrogenase</fullName>
    </alternativeName>
    <alternativeName>
        <fullName evidence="8">Dihydrouracil dehydrogenase</fullName>
    </alternativeName>
</protein>
<sequence>MLGPGLVIKEDKNNMSDIMTPIPFGKLMNWILEENKKGAVFGIKRPFIADPDKTYEIFGRKLETPFGPAAGPHTQLTQNIVASYVAGSRFFELKTVQKLDGEDLPVSKPCIKADDECYNCEWSTELYVPQAFDEYVKAWFACKVLAREFGLGSPEGFQFNMSVGYDLDGIKTEKIDRFIEGMKDASETAIFKECRQWLLDNLDRFEKVSREDVEAISPKVCNCATLSTLHGCPPQEIERIARYLIEEKRVHTFIKCNPTLLGYEYARKIMDDMGYDYVAFGDFHFKDDLQYSDAVPMLQRLQALADGKGLEFGVKITNTFPVDVKQNELPSEEMYMSGKSLYPLSMSVAGKLAEDFGGKLRISYSGGADFFNIADIVDAGIWPVTMATTMLKPGGYERLEQIGQLFAAKEAAAFEGVDAARVTGLVEAVKSDKHHVKAVKPLPSRKINRPVPLTDCFIAPCQEGCPIHQDITRYLQLAGAGEFEQALEVILNKNPLPFITGTICAHNCMSKCTRNFYESPVDIRRTKLEAAEGGFEAVMAKLKAPEVSSDKKAAVVGGGPAGLAAAYFLARGGVKVTLFEKEEKMGGVVRNVIPGFRISGSAIDNDVKLVAAMGVEMVNGKEITDIEALKKDYDYVVLAVGASEQGVLKLEAGDTMNALDFLARFKATEGKVELGKNVVVIGGGNTAMDTARAAKRNAGVEKVSLVYRRTRRYMPADEEELVMAVEDGVEFAELLAPVKLENGVLYCKKMVLGDMDASGRRGVVATDETVEVPADTVIAAVGEKVPGAFYESFGIALDSRRRPQVNQETLETSVKGVYVAGDGLYGPATVVEGIRDGKMAAEAIIGKALAEDLFKLSDAETIYGRKGRLSEENDHVVDSARCLSCNSYCENCVEVCPNRANISLVVPGMEKHQIIHVDYMCNECGNCKSFCPWDSAPYLDKFTLFANEADMENSKNQGFTVLDAAAGVCRVRLQGRIMDYTVGTVNADVPDGIQNIIRTVINDYSYML</sequence>